<protein>
    <recommendedName>
        <fullName evidence="4">Lipoprotein</fullName>
    </recommendedName>
</protein>
<sequence length="194" mass="21376">MERFILPLFCAACLFLTGCRVNRYYYVVEDPINLYEFSSFSGQPLLTAAPGDTVSATGTKGIQLGGSVPVEYRGYRFYAPFARARFLRIVKVRSKRDAFAPAIVYTSRLRYGHSSAYSGLPSNYGYTPSTGAVIHTGPRGGRYYINSHGNKTYVPRTSSSPSRSTSSYRSKSSGSTYRSRSSGSYRSSGGRGRH</sequence>
<proteinExistence type="predicted"/>
<feature type="region of interest" description="Disordered" evidence="1">
    <location>
        <begin position="146"/>
        <end position="194"/>
    </location>
</feature>
<dbReference type="Proteomes" id="UP000436006">
    <property type="component" value="Unassembled WGS sequence"/>
</dbReference>
<feature type="compositionally biased region" description="Low complexity" evidence="1">
    <location>
        <begin position="156"/>
        <end position="188"/>
    </location>
</feature>
<organism evidence="2 3">
    <name type="scientific">Spirosoma arboris</name>
    <dbReference type="NCBI Taxonomy" id="2682092"/>
    <lineage>
        <taxon>Bacteria</taxon>
        <taxon>Pseudomonadati</taxon>
        <taxon>Bacteroidota</taxon>
        <taxon>Cytophagia</taxon>
        <taxon>Cytophagales</taxon>
        <taxon>Cytophagaceae</taxon>
        <taxon>Spirosoma</taxon>
    </lineage>
</organism>
<evidence type="ECO:0008006" key="4">
    <source>
        <dbReference type="Google" id="ProtNLM"/>
    </source>
</evidence>
<dbReference type="RefSeq" id="WP_157583523.1">
    <property type="nucleotide sequence ID" value="NZ_WPIN01000002.1"/>
</dbReference>
<evidence type="ECO:0000313" key="2">
    <source>
        <dbReference type="EMBL" id="MVM29287.1"/>
    </source>
</evidence>
<evidence type="ECO:0000256" key="1">
    <source>
        <dbReference type="SAM" id="MobiDB-lite"/>
    </source>
</evidence>
<gene>
    <name evidence="2" type="ORF">GO755_04525</name>
</gene>
<comment type="caution">
    <text evidence="2">The sequence shown here is derived from an EMBL/GenBank/DDBJ whole genome shotgun (WGS) entry which is preliminary data.</text>
</comment>
<dbReference type="PROSITE" id="PS51257">
    <property type="entry name" value="PROKAR_LIPOPROTEIN"/>
    <property type="match status" value="1"/>
</dbReference>
<evidence type="ECO:0000313" key="3">
    <source>
        <dbReference type="Proteomes" id="UP000436006"/>
    </source>
</evidence>
<accession>A0A7K1S650</accession>
<reference evidence="2 3" key="1">
    <citation type="submission" date="2019-12" db="EMBL/GenBank/DDBJ databases">
        <title>Spirosoma sp. HMF4905 genome sequencing and assembly.</title>
        <authorList>
            <person name="Kang H."/>
            <person name="Cha I."/>
            <person name="Kim H."/>
            <person name="Joh K."/>
        </authorList>
    </citation>
    <scope>NUCLEOTIDE SEQUENCE [LARGE SCALE GENOMIC DNA]</scope>
    <source>
        <strain evidence="2 3">HMF4905</strain>
    </source>
</reference>
<name>A0A7K1S650_9BACT</name>
<keyword evidence="3" id="KW-1185">Reference proteome</keyword>
<dbReference type="AlphaFoldDB" id="A0A7K1S650"/>
<dbReference type="EMBL" id="WPIN01000002">
    <property type="protein sequence ID" value="MVM29287.1"/>
    <property type="molecule type" value="Genomic_DNA"/>
</dbReference>